<dbReference type="EMBL" id="SPKJ01000004">
    <property type="protein sequence ID" value="MYZ46530.1"/>
    <property type="molecule type" value="Genomic_DNA"/>
</dbReference>
<evidence type="ECO:0000313" key="6">
    <source>
        <dbReference type="Proteomes" id="UP000773614"/>
    </source>
</evidence>
<accession>A0A964T1D6</accession>
<dbReference type="OrthoDB" id="9803763at2"/>
<dbReference type="GO" id="GO:0055085">
    <property type="term" value="P:transmembrane transport"/>
    <property type="evidence" value="ECO:0007669"/>
    <property type="project" value="InterPro"/>
</dbReference>
<feature type="chain" id="PRO_5037201704" evidence="4">
    <location>
        <begin position="29"/>
        <end position="337"/>
    </location>
</feature>
<evidence type="ECO:0000256" key="3">
    <source>
        <dbReference type="ARBA" id="ARBA00022729"/>
    </source>
</evidence>
<organism evidence="5 6">
    <name type="scientific">Propylenella binzhouense</name>
    <dbReference type="NCBI Taxonomy" id="2555902"/>
    <lineage>
        <taxon>Bacteria</taxon>
        <taxon>Pseudomonadati</taxon>
        <taxon>Pseudomonadota</taxon>
        <taxon>Alphaproteobacteria</taxon>
        <taxon>Hyphomicrobiales</taxon>
        <taxon>Propylenellaceae</taxon>
        <taxon>Propylenella</taxon>
    </lineage>
</organism>
<comment type="caution">
    <text evidence="5">The sequence shown here is derived from an EMBL/GenBank/DDBJ whole genome shotgun (WGS) entry which is preliminary data.</text>
</comment>
<evidence type="ECO:0000256" key="2">
    <source>
        <dbReference type="ARBA" id="ARBA00022448"/>
    </source>
</evidence>
<keyword evidence="3 4" id="KW-0732">Signal</keyword>
<dbReference type="NCBIfam" id="NF037995">
    <property type="entry name" value="TRAP_S1"/>
    <property type="match status" value="1"/>
</dbReference>
<dbReference type="Gene3D" id="3.40.190.170">
    <property type="entry name" value="Bacterial extracellular solute-binding protein, family 7"/>
    <property type="match status" value="1"/>
</dbReference>
<evidence type="ECO:0000256" key="1">
    <source>
        <dbReference type="ARBA" id="ARBA00009023"/>
    </source>
</evidence>
<dbReference type="AlphaFoldDB" id="A0A964T1D6"/>
<dbReference type="Pfam" id="PF03480">
    <property type="entry name" value="DctP"/>
    <property type="match status" value="1"/>
</dbReference>
<proteinExistence type="inferred from homology"/>
<comment type="similarity">
    <text evidence="1">Belongs to the bacterial solute-binding protein 7 family.</text>
</comment>
<keyword evidence="2" id="KW-0813">Transport</keyword>
<sequence length="337" mass="36660">MSRRAFGAGALCAAAFSIATMVATPAAAADAVMKIGTPTINDNQHEWMKLFEQKVEARLGDRLDVQIYPASQLGPIPRMIEGLQYGTVEGFAAPPFFFTGLNKKMSVLSASGLFSSMDNCWETAEDEKFRSIVFSAMEENNIMGLSAYCSAPQAILTKKKINSLDDLAGLKIRVLASNFEIDPFKAVGMNPVPMPLNDVVPALERGVIDSVSSAMTVFQGFKMTSVAPHVTMTKLFYFVGFVEVSKSWFDSLPKDVQQVLREEAKAVEADLRSWNADMLERIDGEWKAAGGTISSLPAADEAEFEKRTAEATKSVLAGDPKLKAFYDSLEAVAASHR</sequence>
<dbReference type="CDD" id="cd13603">
    <property type="entry name" value="PBP2_TRAP_Siap_TeaA_like"/>
    <property type="match status" value="1"/>
</dbReference>
<dbReference type="Proteomes" id="UP000773614">
    <property type="component" value="Unassembled WGS sequence"/>
</dbReference>
<gene>
    <name evidence="5" type="ORF">E4O86_02185</name>
</gene>
<reference evidence="5" key="1">
    <citation type="submission" date="2019-03" db="EMBL/GenBank/DDBJ databases">
        <title>Afifella sp. nov., isolated from activated sludge.</title>
        <authorList>
            <person name="Li Q."/>
            <person name="Liu Y."/>
        </authorList>
    </citation>
    <scope>NUCLEOTIDE SEQUENCE</scope>
    <source>
        <strain evidence="5">L72</strain>
    </source>
</reference>
<evidence type="ECO:0000256" key="4">
    <source>
        <dbReference type="SAM" id="SignalP"/>
    </source>
</evidence>
<name>A0A964T1D6_9HYPH</name>
<keyword evidence="6" id="KW-1185">Reference proteome</keyword>
<dbReference type="InterPro" id="IPR018389">
    <property type="entry name" value="DctP_fam"/>
</dbReference>
<dbReference type="PANTHER" id="PTHR33376">
    <property type="match status" value="1"/>
</dbReference>
<dbReference type="PANTHER" id="PTHR33376:SF7">
    <property type="entry name" value="C4-DICARBOXYLATE-BINDING PROTEIN DCTB"/>
    <property type="match status" value="1"/>
</dbReference>
<dbReference type="SUPFAM" id="SSF53850">
    <property type="entry name" value="Periplasmic binding protein-like II"/>
    <property type="match status" value="1"/>
</dbReference>
<evidence type="ECO:0000313" key="5">
    <source>
        <dbReference type="EMBL" id="MYZ46530.1"/>
    </source>
</evidence>
<feature type="signal peptide" evidence="4">
    <location>
        <begin position="1"/>
        <end position="28"/>
    </location>
</feature>
<protein>
    <submittedName>
        <fullName evidence="5">TRAP transporter substrate-binding protein</fullName>
    </submittedName>
</protein>
<dbReference type="RefSeq" id="WP_161138880.1">
    <property type="nucleotide sequence ID" value="NZ_SPKJ01000004.1"/>
</dbReference>
<dbReference type="InterPro" id="IPR038404">
    <property type="entry name" value="TRAP_DctP_sf"/>
</dbReference>